<protein>
    <submittedName>
        <fullName evidence="1">Uncharacterized protein</fullName>
    </submittedName>
</protein>
<dbReference type="EMBL" id="CP002352">
    <property type="protein sequence ID" value="ADV44295.1"/>
    <property type="molecule type" value="Genomic_DNA"/>
</dbReference>
<reference key="1">
    <citation type="submission" date="2010-11" db="EMBL/GenBank/DDBJ databases">
        <title>The complete genome of Bacteroides helcogenes P 36-108.</title>
        <authorList>
            <consortium name="US DOE Joint Genome Institute (JGI-PGF)"/>
            <person name="Lucas S."/>
            <person name="Copeland A."/>
            <person name="Lapidus A."/>
            <person name="Bruce D."/>
            <person name="Goodwin L."/>
            <person name="Pitluck S."/>
            <person name="Kyrpides N."/>
            <person name="Mavromatis K."/>
            <person name="Ivanova N."/>
            <person name="Zeytun A."/>
            <person name="Brettin T."/>
            <person name="Detter J.C."/>
            <person name="Tapia R."/>
            <person name="Han C."/>
            <person name="Land M."/>
            <person name="Hauser L."/>
            <person name="Markowitz V."/>
            <person name="Cheng J.-F."/>
            <person name="Hugenholtz P."/>
            <person name="Woyke T."/>
            <person name="Wu D."/>
            <person name="Gronow S."/>
            <person name="Wellnitz S."/>
            <person name="Brambilla E."/>
            <person name="Klenk H.-P."/>
            <person name="Eisen J.A."/>
        </authorList>
    </citation>
    <scope>NUCLEOTIDE SEQUENCE</scope>
    <source>
        <strain>P 36-108</strain>
    </source>
</reference>
<dbReference type="KEGG" id="bhl:Bache_2327"/>
<dbReference type="AlphaFoldDB" id="E6STP8"/>
<dbReference type="Proteomes" id="UP000008630">
    <property type="component" value="Chromosome"/>
</dbReference>
<accession>E6STP8</accession>
<dbReference type="STRING" id="693979.Bache_2327"/>
<organism evidence="1 2">
    <name type="scientific">Bacteroides helcogenes (strain ATCC 35417 / DSM 20613 / JCM 6297 / CCUG 15421 / P 36-108)</name>
    <dbReference type="NCBI Taxonomy" id="693979"/>
    <lineage>
        <taxon>Bacteria</taxon>
        <taxon>Pseudomonadati</taxon>
        <taxon>Bacteroidota</taxon>
        <taxon>Bacteroidia</taxon>
        <taxon>Bacteroidales</taxon>
        <taxon>Bacteroidaceae</taxon>
        <taxon>Bacteroides</taxon>
    </lineage>
</organism>
<keyword evidence="2" id="KW-1185">Reference proteome</keyword>
<reference evidence="1 2" key="2">
    <citation type="journal article" date="2011" name="Stand. Genomic Sci.">
        <title>Complete genome sequence of Bacteroides helcogenes type strain (P 36-108).</title>
        <authorList>
            <person name="Pati A."/>
            <person name="Gronow S."/>
            <person name="Zeytun A."/>
            <person name="Lapidus A."/>
            <person name="Nolan M."/>
            <person name="Hammon N."/>
            <person name="Deshpande S."/>
            <person name="Cheng J.F."/>
            <person name="Tapia R."/>
            <person name="Han C."/>
            <person name="Goodwin L."/>
            <person name="Pitluck S."/>
            <person name="Liolios K."/>
            <person name="Pagani I."/>
            <person name="Ivanova N."/>
            <person name="Mavromatis K."/>
            <person name="Chen A."/>
            <person name="Palaniappan K."/>
            <person name="Land M."/>
            <person name="Hauser L."/>
            <person name="Chang Y.J."/>
            <person name="Jeffries C.D."/>
            <person name="Detter J.C."/>
            <person name="Brambilla E."/>
            <person name="Rohde M."/>
            <person name="Goker M."/>
            <person name="Woyke T."/>
            <person name="Bristow J."/>
            <person name="Eisen J.A."/>
            <person name="Markowitz V."/>
            <person name="Hugenholtz P."/>
            <person name="Kyrpides N.C."/>
            <person name="Klenk H.P."/>
            <person name="Lucas S."/>
        </authorList>
    </citation>
    <scope>NUCLEOTIDE SEQUENCE [LARGE SCALE GENOMIC DNA]</scope>
    <source>
        <strain evidence="2">ATCC 35417 / DSM 20613 / JCM 6297 / CCUG 15421 / P 36-108</strain>
    </source>
</reference>
<dbReference type="HOGENOM" id="CLU_3402184_0_0_10"/>
<evidence type="ECO:0000313" key="1">
    <source>
        <dbReference type="EMBL" id="ADV44295.1"/>
    </source>
</evidence>
<sequence length="30" mass="3704">MHKEIYTHLFPNYNLFYMAEVDEIPIIYAK</sequence>
<evidence type="ECO:0000313" key="2">
    <source>
        <dbReference type="Proteomes" id="UP000008630"/>
    </source>
</evidence>
<proteinExistence type="predicted"/>
<gene>
    <name evidence="1" type="ordered locus">Bache_2327</name>
</gene>
<name>E6STP8_BACT6</name>